<evidence type="ECO:0000256" key="1">
    <source>
        <dbReference type="ARBA" id="ARBA00001968"/>
    </source>
</evidence>
<evidence type="ECO:0000256" key="2">
    <source>
        <dbReference type="ARBA" id="ARBA00022722"/>
    </source>
</evidence>
<dbReference type="InterPro" id="IPR013527">
    <property type="entry name" value="YicC-like_N"/>
</dbReference>
<evidence type="ECO:0000256" key="4">
    <source>
        <dbReference type="ARBA" id="ARBA00022801"/>
    </source>
</evidence>
<protein>
    <submittedName>
        <fullName evidence="8">TIGR00255 family protein</fullName>
    </submittedName>
</protein>
<dbReference type="GO" id="GO:0016787">
    <property type="term" value="F:hydrolase activity"/>
    <property type="evidence" value="ECO:0007669"/>
    <property type="project" value="UniProtKB-KW"/>
</dbReference>
<reference evidence="9" key="1">
    <citation type="submission" date="2016-11" db="EMBL/GenBank/DDBJ databases">
        <authorList>
            <person name="Varghese N."/>
            <person name="Submissions S."/>
        </authorList>
    </citation>
    <scope>NUCLEOTIDE SEQUENCE [LARGE SCALE GENOMIC DNA]</scope>
    <source>
        <strain evidence="9">DSM 11792</strain>
    </source>
</reference>
<dbReference type="Pfam" id="PF08340">
    <property type="entry name" value="YicC-like_C"/>
    <property type="match status" value="1"/>
</dbReference>
<accession>A0A1M4U4V9</accession>
<dbReference type="Pfam" id="PF03755">
    <property type="entry name" value="YicC-like_N"/>
    <property type="match status" value="1"/>
</dbReference>
<comment type="cofactor">
    <cofactor evidence="1">
        <name>a divalent metal cation</name>
        <dbReference type="ChEBI" id="CHEBI:60240"/>
    </cofactor>
</comment>
<gene>
    <name evidence="8" type="ORF">SAMN02745218_00402</name>
</gene>
<evidence type="ECO:0000256" key="5">
    <source>
        <dbReference type="ARBA" id="ARBA00035648"/>
    </source>
</evidence>
<evidence type="ECO:0000259" key="7">
    <source>
        <dbReference type="Pfam" id="PF08340"/>
    </source>
</evidence>
<evidence type="ECO:0000313" key="8">
    <source>
        <dbReference type="EMBL" id="SHE51789.1"/>
    </source>
</evidence>
<dbReference type="InterPro" id="IPR005229">
    <property type="entry name" value="YicC/YloC-like"/>
</dbReference>
<dbReference type="PANTHER" id="PTHR30636:SF3">
    <property type="entry name" value="UPF0701 PROTEIN YICC"/>
    <property type="match status" value="1"/>
</dbReference>
<organism evidence="8 9">
    <name type="scientific">Desulfofundulus australicus DSM 11792</name>
    <dbReference type="NCBI Taxonomy" id="1121425"/>
    <lineage>
        <taxon>Bacteria</taxon>
        <taxon>Bacillati</taxon>
        <taxon>Bacillota</taxon>
        <taxon>Clostridia</taxon>
        <taxon>Eubacteriales</taxon>
        <taxon>Peptococcaceae</taxon>
        <taxon>Desulfofundulus</taxon>
    </lineage>
</organism>
<dbReference type="InterPro" id="IPR013551">
    <property type="entry name" value="YicC-like_C"/>
</dbReference>
<dbReference type="EMBL" id="FQUW01000006">
    <property type="protein sequence ID" value="SHE51789.1"/>
    <property type="molecule type" value="Genomic_DNA"/>
</dbReference>
<keyword evidence="4" id="KW-0378">Hydrolase</keyword>
<keyword evidence="3" id="KW-0255">Endonuclease</keyword>
<dbReference type="Proteomes" id="UP000184196">
    <property type="component" value="Unassembled WGS sequence"/>
</dbReference>
<proteinExistence type="inferred from homology"/>
<dbReference type="GO" id="GO:0004521">
    <property type="term" value="F:RNA endonuclease activity"/>
    <property type="evidence" value="ECO:0007669"/>
    <property type="project" value="InterPro"/>
</dbReference>
<name>A0A1M4U4V9_9FIRM</name>
<evidence type="ECO:0000259" key="6">
    <source>
        <dbReference type="Pfam" id="PF03755"/>
    </source>
</evidence>
<evidence type="ECO:0000256" key="3">
    <source>
        <dbReference type="ARBA" id="ARBA00022759"/>
    </source>
</evidence>
<keyword evidence="9" id="KW-1185">Reference proteome</keyword>
<sequence length="293" mass="33715">MLLKSMTGFGRGEAYGESKKFTVELKSVNHRFCEVILRLPRNMVSLEDRARRLIQSHISRGRIDGYFSVEECSEQEPVVKVDKALAASYYKAMEELKVTLGLTDPVTIQHLINLPGLLVLAEPEEEVETWWPVVSQAIEQALDSLVEMRLAEGKQLKMDLIRRLERIAEINGQIKARAPKVVTEYHERLLQRIREWLPDIPLDQNRLAMEVAIFAERSNITEEVVRLASHISQFRELLEKGSPVGRKLDFLIQEMNREINTIASKAPDIEISQMVVEVKSELEKMREQVQNIE</sequence>
<feature type="domain" description="Endoribonuclease YicC-like N-terminal" evidence="6">
    <location>
        <begin position="3"/>
        <end position="157"/>
    </location>
</feature>
<comment type="similarity">
    <text evidence="5">Belongs to the YicC/YloC family.</text>
</comment>
<keyword evidence="2" id="KW-0540">Nuclease</keyword>
<dbReference type="NCBIfam" id="TIGR00255">
    <property type="entry name" value="YicC/YloC family endoribonuclease"/>
    <property type="match status" value="1"/>
</dbReference>
<feature type="domain" description="Endoribonuclease YicC-like C-terminal" evidence="7">
    <location>
        <begin position="174"/>
        <end position="293"/>
    </location>
</feature>
<dbReference type="AlphaFoldDB" id="A0A1M4U4V9"/>
<dbReference type="PANTHER" id="PTHR30636">
    <property type="entry name" value="UPF0701 PROTEIN YICC"/>
    <property type="match status" value="1"/>
</dbReference>
<evidence type="ECO:0000313" key="9">
    <source>
        <dbReference type="Proteomes" id="UP000184196"/>
    </source>
</evidence>